<evidence type="ECO:0000256" key="2">
    <source>
        <dbReference type="SAM" id="SignalP"/>
    </source>
</evidence>
<evidence type="ECO:0000256" key="1">
    <source>
        <dbReference type="SAM" id="Phobius"/>
    </source>
</evidence>
<keyword evidence="2" id="KW-0732">Signal</keyword>
<evidence type="ECO:0000313" key="3">
    <source>
        <dbReference type="EMBL" id="MFD1201671.1"/>
    </source>
</evidence>
<reference evidence="4" key="1">
    <citation type="journal article" date="2019" name="Int. J. Syst. Evol. Microbiol.">
        <title>The Global Catalogue of Microorganisms (GCM) 10K type strain sequencing project: providing services to taxonomists for standard genome sequencing and annotation.</title>
        <authorList>
            <consortium name="The Broad Institute Genomics Platform"/>
            <consortium name="The Broad Institute Genome Sequencing Center for Infectious Disease"/>
            <person name="Wu L."/>
            <person name="Ma J."/>
        </authorList>
    </citation>
    <scope>NUCLEOTIDE SEQUENCE [LARGE SCALE GENOMIC DNA]</scope>
    <source>
        <strain evidence="4">CCUG 50213</strain>
    </source>
</reference>
<feature type="transmembrane region" description="Helical" evidence="1">
    <location>
        <begin position="176"/>
        <end position="197"/>
    </location>
</feature>
<keyword evidence="4" id="KW-1185">Reference proteome</keyword>
<comment type="caution">
    <text evidence="3">The sequence shown here is derived from an EMBL/GenBank/DDBJ whole genome shotgun (WGS) entry which is preliminary data.</text>
</comment>
<keyword evidence="1" id="KW-0812">Transmembrane</keyword>
<feature type="signal peptide" evidence="2">
    <location>
        <begin position="1"/>
        <end position="33"/>
    </location>
</feature>
<dbReference type="RefSeq" id="WP_343957781.1">
    <property type="nucleotide sequence ID" value="NZ_BAAAKZ010000002.1"/>
</dbReference>
<evidence type="ECO:0000313" key="4">
    <source>
        <dbReference type="Proteomes" id="UP001597181"/>
    </source>
</evidence>
<gene>
    <name evidence="3" type="ORF">ACFQ3U_07190</name>
</gene>
<dbReference type="Proteomes" id="UP001597181">
    <property type="component" value="Unassembled WGS sequence"/>
</dbReference>
<name>A0ABW3TLR6_9MICO</name>
<sequence>MTTKQRHGALRAALIVVVTAVLPFAGQASGAHAAGLLEPSNTAVAFDTPAPGHSTEWTMAAENTSGGTVGLSIEIAEVSGTATAGDAPLRLTIEDAAGALLAEGAASALVGESFDLPDLAAGETVRLRAAVTLPFAAGDDYRGSTASIRVDFIATGDSAQLPGVPPGPGLSATGSVAPLALACVALALLSGGIVLTVRRRNRTEEPRA</sequence>
<keyword evidence="1" id="KW-0472">Membrane</keyword>
<organism evidence="3 4">
    <name type="scientific">Leucobacter albus</name>
    <dbReference type="NCBI Taxonomy" id="272210"/>
    <lineage>
        <taxon>Bacteria</taxon>
        <taxon>Bacillati</taxon>
        <taxon>Actinomycetota</taxon>
        <taxon>Actinomycetes</taxon>
        <taxon>Micrococcales</taxon>
        <taxon>Microbacteriaceae</taxon>
        <taxon>Leucobacter</taxon>
    </lineage>
</organism>
<keyword evidence="1" id="KW-1133">Transmembrane helix</keyword>
<evidence type="ECO:0008006" key="5">
    <source>
        <dbReference type="Google" id="ProtNLM"/>
    </source>
</evidence>
<feature type="chain" id="PRO_5046872879" description="LPXTG-motif cell wall-anchored protein" evidence="2">
    <location>
        <begin position="34"/>
        <end position="208"/>
    </location>
</feature>
<dbReference type="EMBL" id="JBHTLY010000002">
    <property type="protein sequence ID" value="MFD1201671.1"/>
    <property type="molecule type" value="Genomic_DNA"/>
</dbReference>
<protein>
    <recommendedName>
        <fullName evidence="5">LPXTG-motif cell wall-anchored protein</fullName>
    </recommendedName>
</protein>
<accession>A0ABW3TLR6</accession>
<proteinExistence type="predicted"/>